<accession>A0ACC0IE83</accession>
<evidence type="ECO:0000313" key="2">
    <source>
        <dbReference type="Proteomes" id="UP001060215"/>
    </source>
</evidence>
<proteinExistence type="predicted"/>
<comment type="caution">
    <text evidence="1">The sequence shown here is derived from an EMBL/GenBank/DDBJ whole genome shotgun (WGS) entry which is preliminary data.</text>
</comment>
<reference evidence="1 2" key="1">
    <citation type="journal article" date="2022" name="Plant J.">
        <title>Chromosome-level genome of Camellia lanceoleosa provides a valuable resource for understanding genome evolution and self-incompatibility.</title>
        <authorList>
            <person name="Gong W."/>
            <person name="Xiao S."/>
            <person name="Wang L."/>
            <person name="Liao Z."/>
            <person name="Chang Y."/>
            <person name="Mo W."/>
            <person name="Hu G."/>
            <person name="Li W."/>
            <person name="Zhao G."/>
            <person name="Zhu H."/>
            <person name="Hu X."/>
            <person name="Ji K."/>
            <person name="Xiang X."/>
            <person name="Song Q."/>
            <person name="Yuan D."/>
            <person name="Jin S."/>
            <person name="Zhang L."/>
        </authorList>
    </citation>
    <scope>NUCLEOTIDE SEQUENCE [LARGE SCALE GENOMIC DNA]</scope>
    <source>
        <strain evidence="1">SQ_2022a</strain>
    </source>
</reference>
<dbReference type="Proteomes" id="UP001060215">
    <property type="component" value="Chromosome 6"/>
</dbReference>
<name>A0ACC0IE83_9ERIC</name>
<gene>
    <name evidence="1" type="ORF">LOK49_LG03G02915</name>
</gene>
<evidence type="ECO:0000313" key="1">
    <source>
        <dbReference type="EMBL" id="KAI8023896.1"/>
    </source>
</evidence>
<sequence length="198" mass="22541">MNDSGNIGQSSNPNPSKGNTTDGLSESNNQSLDLQRIAYRLQRLRDPESIGIVPKSPIKSHLNPRWAIEMEKEDLSFRNIPDRLEVARIRADEKKRDALSLLSDPIINPDDQDPNRNLRKWVRDPDKATAKKESFRSWQNDAATTGSGLRGNRFFLLWRHPPHPDVVCADSAAGDGDWDWEVTAQVQGFQEHVHFRHN</sequence>
<dbReference type="EMBL" id="CM045763">
    <property type="protein sequence ID" value="KAI8023896.1"/>
    <property type="molecule type" value="Genomic_DNA"/>
</dbReference>
<organism evidence="1 2">
    <name type="scientific">Camellia lanceoleosa</name>
    <dbReference type="NCBI Taxonomy" id="1840588"/>
    <lineage>
        <taxon>Eukaryota</taxon>
        <taxon>Viridiplantae</taxon>
        <taxon>Streptophyta</taxon>
        <taxon>Embryophyta</taxon>
        <taxon>Tracheophyta</taxon>
        <taxon>Spermatophyta</taxon>
        <taxon>Magnoliopsida</taxon>
        <taxon>eudicotyledons</taxon>
        <taxon>Gunneridae</taxon>
        <taxon>Pentapetalae</taxon>
        <taxon>asterids</taxon>
        <taxon>Ericales</taxon>
        <taxon>Theaceae</taxon>
        <taxon>Camellia</taxon>
    </lineage>
</organism>
<keyword evidence="2" id="KW-1185">Reference proteome</keyword>
<protein>
    <submittedName>
        <fullName evidence="1">Uncharacterized protein</fullName>
    </submittedName>
</protein>